<dbReference type="InterPro" id="IPR046362">
    <property type="entry name" value="Zw10/DSL1_C_sf"/>
</dbReference>
<dbReference type="InterPro" id="IPR048343">
    <property type="entry name" value="ZW10_C"/>
</dbReference>
<name>A9US54_MONBE</name>
<dbReference type="Pfam" id="PF20665">
    <property type="entry name" value="Zw10_middle"/>
    <property type="match status" value="1"/>
</dbReference>
<dbReference type="Pfam" id="PF20666">
    <property type="entry name" value="ZW10_C"/>
    <property type="match status" value="1"/>
</dbReference>
<dbReference type="GO" id="GO:0005737">
    <property type="term" value="C:cytoplasm"/>
    <property type="evidence" value="ECO:0007669"/>
    <property type="project" value="GOC"/>
</dbReference>
<protein>
    <submittedName>
        <fullName evidence="4">Uncharacterized protein</fullName>
    </submittedName>
</protein>
<organism evidence="4 5">
    <name type="scientific">Monosiga brevicollis</name>
    <name type="common">Choanoflagellate</name>
    <dbReference type="NCBI Taxonomy" id="81824"/>
    <lineage>
        <taxon>Eukaryota</taxon>
        <taxon>Choanoflagellata</taxon>
        <taxon>Craspedida</taxon>
        <taxon>Salpingoecidae</taxon>
        <taxon>Monosiga</taxon>
    </lineage>
</organism>
<feature type="domain" description="Centromere/kinetochore protein zw10 middle" evidence="1">
    <location>
        <begin position="191"/>
        <end position="420"/>
    </location>
</feature>
<dbReference type="OMA" id="GHITNTH"/>
<evidence type="ECO:0000313" key="5">
    <source>
        <dbReference type="Proteomes" id="UP000001357"/>
    </source>
</evidence>
<keyword evidence="5" id="KW-1185">Reference proteome</keyword>
<dbReference type="EMBL" id="CH991544">
    <property type="protein sequence ID" value="EDQ91720.1"/>
    <property type="molecule type" value="Genomic_DNA"/>
</dbReference>
<dbReference type="eggNOG" id="KOG2163">
    <property type="taxonomic scope" value="Eukaryota"/>
</dbReference>
<evidence type="ECO:0000259" key="3">
    <source>
        <dbReference type="Pfam" id="PF22766"/>
    </source>
</evidence>
<gene>
    <name evidence="4" type="ORF">MONBRDRAFT_31170</name>
</gene>
<evidence type="ECO:0000259" key="1">
    <source>
        <dbReference type="Pfam" id="PF20665"/>
    </source>
</evidence>
<dbReference type="InterPro" id="IPR048344">
    <property type="entry name" value="Zw10_middle"/>
</dbReference>
<dbReference type="GO" id="GO:1990423">
    <property type="term" value="C:RZZ complex"/>
    <property type="evidence" value="ECO:0000318"/>
    <property type="project" value="GO_Central"/>
</dbReference>
<dbReference type="PANTHER" id="PTHR12205:SF0">
    <property type="entry name" value="CENTROMERE_KINETOCHORE PROTEIN ZW10 HOMOLOG"/>
    <property type="match status" value="1"/>
</dbReference>
<dbReference type="InterPro" id="IPR055148">
    <property type="entry name" value="ZW10_C_2"/>
</dbReference>
<evidence type="ECO:0000313" key="4">
    <source>
        <dbReference type="EMBL" id="EDQ91720.1"/>
    </source>
</evidence>
<dbReference type="RefSeq" id="XP_001743006.1">
    <property type="nucleotide sequence ID" value="XM_001742954.1"/>
</dbReference>
<sequence length="708" mass="78458">MAALGVSMLDQQLQQQQQSGSDMTIVNRGDLDKCICTITQKIDELKSQIYESISAHHDKFTATFESQEEIQDRLAVLDDRIATLTSSVQSSQLKELVSDVREQRVLATQLKTTIRTINALKSLSQVDNQLNRFEEQMEQGHLYEAALLSQAMDKALSDENVADEQICNATIFRLLKSEGRNRRAHLASQLDDMWRRAIVFHQTDAGGLPASSIHLAKEVLSASSSVTVSLFEVLRAFDALEVLGSKLELLGSLFVRDVVAPLMRHPSATLSIKSQHQSLHLTWTARPSGAAAKGKRSAAGRAKIRVKDMTDGLGVLKQIFETFQQQIFASAGGDADEKATAQITAAFGLALYRAGAPCIVQDGIASLVPLADAETSAFEALKEEVDAMEASLQDTFGLQTEEVSQLRDYVRDHINLTANRQRMVCTSKHTGSCGLVCWSCEALHCFGSVRDVFDLFRAVVPAHSKAAMDSVPQPAVIFYNDCNYIAYHLTAMSHLYKQYLPTDTVQLATFVDLVPVFRLMGEQFLTRMLNAQHEQIMSSFDGLNGFSGLEEPRAYEKVDNAISQALHQLTVLSKIWKEHRQGLPARWVMNNGQGLMTAELYESTMGALEIIALRDISVEESELLHDLLRSPADAVCLLLEGAGQDLASAVTAWAKFTQLQEILNARLSEIAEKHQRHEWLFSGDELRSLVRALFSESEKRTALLQTIE</sequence>
<dbReference type="Proteomes" id="UP000001357">
    <property type="component" value="Unassembled WGS sequence"/>
</dbReference>
<reference evidence="4 5" key="1">
    <citation type="journal article" date="2008" name="Nature">
        <title>The genome of the choanoflagellate Monosiga brevicollis and the origin of metazoans.</title>
        <authorList>
            <consortium name="JGI Sequencing"/>
            <person name="King N."/>
            <person name="Westbrook M.J."/>
            <person name="Young S.L."/>
            <person name="Kuo A."/>
            <person name="Abedin M."/>
            <person name="Chapman J."/>
            <person name="Fairclough S."/>
            <person name="Hellsten U."/>
            <person name="Isogai Y."/>
            <person name="Letunic I."/>
            <person name="Marr M."/>
            <person name="Pincus D."/>
            <person name="Putnam N."/>
            <person name="Rokas A."/>
            <person name="Wright K.J."/>
            <person name="Zuzow R."/>
            <person name="Dirks W."/>
            <person name="Good M."/>
            <person name="Goodstein D."/>
            <person name="Lemons D."/>
            <person name="Li W."/>
            <person name="Lyons J.B."/>
            <person name="Morris A."/>
            <person name="Nichols S."/>
            <person name="Richter D.J."/>
            <person name="Salamov A."/>
            <person name="Bork P."/>
            <person name="Lim W.A."/>
            <person name="Manning G."/>
            <person name="Miller W.T."/>
            <person name="McGinnis W."/>
            <person name="Shapiro H."/>
            <person name="Tjian R."/>
            <person name="Grigoriev I.V."/>
            <person name="Rokhsar D."/>
        </authorList>
    </citation>
    <scope>NUCLEOTIDE SEQUENCE [LARGE SCALE GENOMIC DNA]</scope>
    <source>
        <strain evidence="5">MX1 / ATCC 50154</strain>
    </source>
</reference>
<dbReference type="GeneID" id="5888396"/>
<proteinExistence type="predicted"/>
<dbReference type="InParanoid" id="A9US54"/>
<dbReference type="KEGG" id="mbr:MONBRDRAFT_31170"/>
<accession>A9US54</accession>
<dbReference type="Pfam" id="PF22766">
    <property type="entry name" value="ZW10_C2"/>
    <property type="match status" value="1"/>
</dbReference>
<feature type="domain" description="Centromere/kinetochore protein zw10 C-terminal" evidence="2">
    <location>
        <begin position="441"/>
        <end position="537"/>
    </location>
</feature>
<dbReference type="AlphaFoldDB" id="A9US54"/>
<dbReference type="GO" id="GO:0006888">
    <property type="term" value="P:endoplasmic reticulum to Golgi vesicle-mediated transport"/>
    <property type="evidence" value="ECO:0000318"/>
    <property type="project" value="GO_Central"/>
</dbReference>
<dbReference type="GO" id="GO:0007094">
    <property type="term" value="P:mitotic spindle assembly checkpoint signaling"/>
    <property type="evidence" value="ECO:0000318"/>
    <property type="project" value="GO_Central"/>
</dbReference>
<feature type="domain" description="ZW10 C-terminal helical" evidence="3">
    <location>
        <begin position="561"/>
        <end position="707"/>
    </location>
</feature>
<evidence type="ECO:0000259" key="2">
    <source>
        <dbReference type="Pfam" id="PF20666"/>
    </source>
</evidence>
<dbReference type="Gene3D" id="1.10.357.150">
    <property type="match status" value="1"/>
</dbReference>
<dbReference type="FunCoup" id="A9US54">
    <property type="interactions" value="1556"/>
</dbReference>
<dbReference type="PANTHER" id="PTHR12205">
    <property type="entry name" value="CENTROMERE/KINETOCHORE PROTEIN ZW10"/>
    <property type="match status" value="1"/>
</dbReference>
<dbReference type="STRING" id="81824.A9US54"/>